<keyword evidence="2" id="KW-1185">Reference proteome</keyword>
<proteinExistence type="predicted"/>
<reference evidence="1" key="2">
    <citation type="submission" date="2021-02" db="EMBL/GenBank/DDBJ databases">
        <title>Aspergillus luchuensis mut. kawachii IFO 4304 genome sequence.</title>
        <authorList>
            <person name="Mori K."/>
            <person name="Kadooka C."/>
            <person name="Goto M."/>
            <person name="Futagami T."/>
        </authorList>
    </citation>
    <scope>NUCLEOTIDE SEQUENCE</scope>
    <source>
        <strain evidence="1">IFO 4308</strain>
    </source>
</reference>
<evidence type="ECO:0000313" key="2">
    <source>
        <dbReference type="Proteomes" id="UP000661280"/>
    </source>
</evidence>
<accession>A0A7R7WA38</accession>
<protein>
    <submittedName>
        <fullName evidence="1">Uncharacterized protein</fullName>
    </submittedName>
</protein>
<name>A0A7R7WA38_ASPKA</name>
<evidence type="ECO:0000313" key="1">
    <source>
        <dbReference type="EMBL" id="BCR99059.1"/>
    </source>
</evidence>
<dbReference type="RefSeq" id="XP_041542822.1">
    <property type="nucleotide sequence ID" value="XM_041689105.1"/>
</dbReference>
<dbReference type="Proteomes" id="UP000661280">
    <property type="component" value="Chromosome 4"/>
</dbReference>
<gene>
    <name evidence="1" type="ORF">AKAW2_40742A</name>
</gene>
<organism evidence="1 2">
    <name type="scientific">Aspergillus kawachii</name>
    <name type="common">White koji mold</name>
    <name type="synonym">Aspergillus awamori var. kawachi</name>
    <dbReference type="NCBI Taxonomy" id="1069201"/>
    <lineage>
        <taxon>Eukaryota</taxon>
        <taxon>Fungi</taxon>
        <taxon>Dikarya</taxon>
        <taxon>Ascomycota</taxon>
        <taxon>Pezizomycotina</taxon>
        <taxon>Eurotiomycetes</taxon>
        <taxon>Eurotiomycetidae</taxon>
        <taxon>Eurotiales</taxon>
        <taxon>Aspergillaceae</taxon>
        <taxon>Aspergillus</taxon>
        <taxon>Aspergillus subgen. Circumdati</taxon>
    </lineage>
</organism>
<dbReference type="KEGG" id="aluc:AKAW2_40742A"/>
<sequence>MGRRLPSPGGSQLPNVHRYILRQDELLEMMLAIGPQKHQAERMCVSSLRRQGENDLLQEHRAPLTVFSVEALLQVQWRAFCLPQEHLAWAAQTQLPSPEVLQQVEEGWTILTGY</sequence>
<dbReference type="GeneID" id="64960381"/>
<reference evidence="1" key="1">
    <citation type="submission" date="2021-01" db="EMBL/GenBank/DDBJ databases">
        <authorList>
            <consortium name="Aspergillus luchuensis mut. kawachii IFO 4304 genome sequencing consortium"/>
            <person name="Kazuki M."/>
            <person name="Futagami T."/>
        </authorList>
    </citation>
    <scope>NUCLEOTIDE SEQUENCE</scope>
    <source>
        <strain evidence="1">IFO 4308</strain>
    </source>
</reference>
<dbReference type="EMBL" id="AP024428">
    <property type="protein sequence ID" value="BCR99059.1"/>
    <property type="molecule type" value="Genomic_DNA"/>
</dbReference>
<dbReference type="AlphaFoldDB" id="A0A7R7WA38"/>